<dbReference type="PROSITE" id="PS00187">
    <property type="entry name" value="TPP_ENZYMES"/>
    <property type="match status" value="1"/>
</dbReference>
<dbReference type="InterPro" id="IPR045229">
    <property type="entry name" value="TPP_enz"/>
</dbReference>
<dbReference type="PANTHER" id="PTHR18968">
    <property type="entry name" value="THIAMINE PYROPHOSPHATE ENZYMES"/>
    <property type="match status" value="1"/>
</dbReference>
<evidence type="ECO:0000259" key="8">
    <source>
        <dbReference type="Pfam" id="PF00205"/>
    </source>
</evidence>
<comment type="cofactor">
    <cofactor evidence="2">
        <name>thiamine diphosphate</name>
        <dbReference type="ChEBI" id="CHEBI:58937"/>
    </cofactor>
</comment>
<keyword evidence="12" id="KW-1185">Reference proteome</keyword>
<evidence type="ECO:0000256" key="5">
    <source>
        <dbReference type="ARBA" id="ARBA00022723"/>
    </source>
</evidence>
<feature type="domain" description="Thiamine pyrophosphate enzyme TPP-binding" evidence="9">
    <location>
        <begin position="396"/>
        <end position="541"/>
    </location>
</feature>
<evidence type="ECO:0000256" key="6">
    <source>
        <dbReference type="ARBA" id="ARBA00023052"/>
    </source>
</evidence>
<dbReference type="Proteomes" id="UP001431784">
    <property type="component" value="Unassembled WGS sequence"/>
</dbReference>
<dbReference type="InterPro" id="IPR029035">
    <property type="entry name" value="DHS-like_NAD/FAD-binding_dom"/>
</dbReference>
<organism evidence="11 12">
    <name type="scientific">Roseinatronobacter alkalisoli</name>
    <dbReference type="NCBI Taxonomy" id="3028235"/>
    <lineage>
        <taxon>Bacteria</taxon>
        <taxon>Pseudomonadati</taxon>
        <taxon>Pseudomonadota</taxon>
        <taxon>Alphaproteobacteria</taxon>
        <taxon>Rhodobacterales</taxon>
        <taxon>Paracoccaceae</taxon>
        <taxon>Roseinatronobacter</taxon>
    </lineage>
</organism>
<dbReference type="Pfam" id="PF00205">
    <property type="entry name" value="TPP_enzyme_M"/>
    <property type="match status" value="1"/>
</dbReference>
<name>A0ABT5TAM5_9RHOB</name>
<comment type="caution">
    <text evidence="11">The sequence shown here is derived from an EMBL/GenBank/DDBJ whole genome shotgun (WGS) entry which is preliminary data.</text>
</comment>
<accession>A0ABT5TAM5</accession>
<protein>
    <submittedName>
        <fullName evidence="11">Thiamine pyrophosphate-binding protein</fullName>
    </submittedName>
</protein>
<evidence type="ECO:0000256" key="7">
    <source>
        <dbReference type="RuleBase" id="RU362132"/>
    </source>
</evidence>
<feature type="domain" description="Thiamine pyrophosphate enzyme N-terminal TPP-binding" evidence="10">
    <location>
        <begin position="1"/>
        <end position="118"/>
    </location>
</feature>
<dbReference type="SUPFAM" id="SSF52518">
    <property type="entry name" value="Thiamin diphosphate-binding fold (THDP-binding)"/>
    <property type="match status" value="2"/>
</dbReference>
<dbReference type="SUPFAM" id="SSF52467">
    <property type="entry name" value="DHS-like NAD/FAD-binding domain"/>
    <property type="match status" value="1"/>
</dbReference>
<dbReference type="Gene3D" id="3.40.50.970">
    <property type="match status" value="2"/>
</dbReference>
<dbReference type="InterPro" id="IPR011766">
    <property type="entry name" value="TPP_enzyme_TPP-bd"/>
</dbReference>
<proteinExistence type="inferred from homology"/>
<gene>
    <name evidence="11" type="ORF">PUT78_13825</name>
</gene>
<sequence>MTVGDAIVRCLAAEDVSFAFGIASGKLAPLFEALSRQQSVRFIGVRHEAAAAHMAAGVFAGTGRIAVALGELGPGGGNLTTGIACAYADNLPMLAITSSNALHLSEPARGMLMELDLVNLFRPITKFSQRIHDPARVPEVLHKAFREALSGRPGPVHVSIPADMLGLSLPFTKDHFPSPARYRSLSRQPAAPDDSTRAAQMLRNARRPLLIAGGGVVTSGAAAEFLALAEALHAPAMATQMGIGAVPTGHLAHIGHGGVIGGTAINRAIAEADVILAVGCRFSSWMWHGTGPGFAPDAALIHVDIDPAMIGMVTPVALGIVADARAALGAISDALPQQEPVADVAGWRDGLRAEWKQYQGAMDSGTPLWGEGGIHPAHLSRALAGLLPDDSLVVYDGGHTTFWSNDILPVHDVRQRFHEPGMGQLGFGTPYALALKASNPEKLVVNVCGDGSFGFTLQELDTARRNGLNIIVVIHNNAAWGVIRAGQAKAGFEFATELEGTDYAAIARGFGCHGEVVTELDDFAPAFGRALASGLPAVLDCRTAYVPHPSMSRFAAMGRVA</sequence>
<evidence type="ECO:0000256" key="1">
    <source>
        <dbReference type="ARBA" id="ARBA00001946"/>
    </source>
</evidence>
<reference evidence="11" key="1">
    <citation type="submission" date="2023-02" db="EMBL/GenBank/DDBJ databases">
        <title>Description of Roseinatronobacter alkalisoli sp. nov., an alkaliphilic bacerium isolated from soda soil.</title>
        <authorList>
            <person name="Wei W."/>
        </authorList>
    </citation>
    <scope>NUCLEOTIDE SEQUENCE</scope>
    <source>
        <strain evidence="11">HJB301</strain>
    </source>
</reference>
<keyword evidence="4" id="KW-0808">Transferase</keyword>
<dbReference type="Pfam" id="PF02775">
    <property type="entry name" value="TPP_enzyme_C"/>
    <property type="match status" value="1"/>
</dbReference>
<comment type="cofactor">
    <cofactor evidence="1">
        <name>Mg(2+)</name>
        <dbReference type="ChEBI" id="CHEBI:18420"/>
    </cofactor>
</comment>
<evidence type="ECO:0000259" key="10">
    <source>
        <dbReference type="Pfam" id="PF02776"/>
    </source>
</evidence>
<dbReference type="InterPro" id="IPR000399">
    <property type="entry name" value="TPP-bd_CS"/>
</dbReference>
<evidence type="ECO:0000313" key="11">
    <source>
        <dbReference type="EMBL" id="MDD7972180.1"/>
    </source>
</evidence>
<dbReference type="PANTHER" id="PTHR18968:SF166">
    <property type="entry name" value="2-HYDROXYACYL-COA LYASE 2"/>
    <property type="match status" value="1"/>
</dbReference>
<evidence type="ECO:0000313" key="12">
    <source>
        <dbReference type="Proteomes" id="UP001431784"/>
    </source>
</evidence>
<evidence type="ECO:0000256" key="4">
    <source>
        <dbReference type="ARBA" id="ARBA00022679"/>
    </source>
</evidence>
<feature type="domain" description="Thiamine pyrophosphate enzyme central" evidence="8">
    <location>
        <begin position="196"/>
        <end position="330"/>
    </location>
</feature>
<dbReference type="InterPro" id="IPR012000">
    <property type="entry name" value="Thiamin_PyroP_enz_cen_dom"/>
</dbReference>
<dbReference type="CDD" id="cd07035">
    <property type="entry name" value="TPP_PYR_POX_like"/>
    <property type="match status" value="1"/>
</dbReference>
<comment type="similarity">
    <text evidence="3 7">Belongs to the TPP enzyme family.</text>
</comment>
<dbReference type="EMBL" id="JAQZSM010000013">
    <property type="protein sequence ID" value="MDD7972180.1"/>
    <property type="molecule type" value="Genomic_DNA"/>
</dbReference>
<dbReference type="Gene3D" id="3.40.50.1220">
    <property type="entry name" value="TPP-binding domain"/>
    <property type="match status" value="1"/>
</dbReference>
<dbReference type="RefSeq" id="WP_274352938.1">
    <property type="nucleotide sequence ID" value="NZ_JAQZSM010000013.1"/>
</dbReference>
<keyword evidence="5" id="KW-0479">Metal-binding</keyword>
<evidence type="ECO:0000256" key="3">
    <source>
        <dbReference type="ARBA" id="ARBA00007812"/>
    </source>
</evidence>
<dbReference type="InterPro" id="IPR012001">
    <property type="entry name" value="Thiamin_PyroP_enz_TPP-bd_dom"/>
</dbReference>
<dbReference type="Pfam" id="PF02776">
    <property type="entry name" value="TPP_enzyme_N"/>
    <property type="match status" value="1"/>
</dbReference>
<evidence type="ECO:0000259" key="9">
    <source>
        <dbReference type="Pfam" id="PF02775"/>
    </source>
</evidence>
<keyword evidence="6 7" id="KW-0786">Thiamine pyrophosphate</keyword>
<evidence type="ECO:0000256" key="2">
    <source>
        <dbReference type="ARBA" id="ARBA00001964"/>
    </source>
</evidence>
<dbReference type="InterPro" id="IPR029061">
    <property type="entry name" value="THDP-binding"/>
</dbReference>